<accession>A0ABR4BR24</accession>
<feature type="transmembrane region" description="Helical" evidence="1">
    <location>
        <begin position="113"/>
        <end position="132"/>
    </location>
</feature>
<feature type="transmembrane region" description="Helical" evidence="1">
    <location>
        <begin position="180"/>
        <end position="200"/>
    </location>
</feature>
<dbReference type="PANTHER" id="PTHR35394:SF5">
    <property type="entry name" value="DUF3176 DOMAIN-CONTAINING PROTEIN"/>
    <property type="match status" value="1"/>
</dbReference>
<dbReference type="Pfam" id="PF11374">
    <property type="entry name" value="DUF3176"/>
    <property type="match status" value="1"/>
</dbReference>
<feature type="transmembrane region" description="Helical" evidence="1">
    <location>
        <begin position="608"/>
        <end position="631"/>
    </location>
</feature>
<dbReference type="PANTHER" id="PTHR35394">
    <property type="entry name" value="DUF3176 DOMAIN-CONTAINING PROTEIN"/>
    <property type="match status" value="1"/>
</dbReference>
<dbReference type="EMBL" id="JAZHXI010000027">
    <property type="protein sequence ID" value="KAL2059721.1"/>
    <property type="molecule type" value="Genomic_DNA"/>
</dbReference>
<dbReference type="InterPro" id="IPR021514">
    <property type="entry name" value="DUF3176"/>
</dbReference>
<organism evidence="2 3">
    <name type="scientific">Oculimacula yallundae</name>
    <dbReference type="NCBI Taxonomy" id="86028"/>
    <lineage>
        <taxon>Eukaryota</taxon>
        <taxon>Fungi</taxon>
        <taxon>Dikarya</taxon>
        <taxon>Ascomycota</taxon>
        <taxon>Pezizomycotina</taxon>
        <taxon>Leotiomycetes</taxon>
        <taxon>Helotiales</taxon>
        <taxon>Ploettnerulaceae</taxon>
        <taxon>Oculimacula</taxon>
    </lineage>
</organism>
<evidence type="ECO:0000313" key="3">
    <source>
        <dbReference type="Proteomes" id="UP001595075"/>
    </source>
</evidence>
<feature type="transmembrane region" description="Helical" evidence="1">
    <location>
        <begin position="79"/>
        <end position="101"/>
    </location>
</feature>
<proteinExistence type="predicted"/>
<comment type="caution">
    <text evidence="2">The sequence shown here is derived from an EMBL/GenBank/DDBJ whole genome shotgun (WGS) entry which is preliminary data.</text>
</comment>
<keyword evidence="1" id="KW-0812">Transmembrane</keyword>
<keyword evidence="3" id="KW-1185">Reference proteome</keyword>
<reference evidence="2 3" key="1">
    <citation type="journal article" date="2024" name="Commun. Biol.">
        <title>Comparative genomic analysis of thermophilic fungi reveals convergent evolutionary adaptations and gene losses.</title>
        <authorList>
            <person name="Steindorff A.S."/>
            <person name="Aguilar-Pontes M.V."/>
            <person name="Robinson A.J."/>
            <person name="Andreopoulos B."/>
            <person name="LaButti K."/>
            <person name="Kuo A."/>
            <person name="Mondo S."/>
            <person name="Riley R."/>
            <person name="Otillar R."/>
            <person name="Haridas S."/>
            <person name="Lipzen A."/>
            <person name="Grimwood J."/>
            <person name="Schmutz J."/>
            <person name="Clum A."/>
            <person name="Reid I.D."/>
            <person name="Moisan M.C."/>
            <person name="Butler G."/>
            <person name="Nguyen T.T.M."/>
            <person name="Dewar K."/>
            <person name="Conant G."/>
            <person name="Drula E."/>
            <person name="Henrissat B."/>
            <person name="Hansel C."/>
            <person name="Singer S."/>
            <person name="Hutchinson M.I."/>
            <person name="de Vries R.P."/>
            <person name="Natvig D.O."/>
            <person name="Powell A.J."/>
            <person name="Tsang A."/>
            <person name="Grigoriev I.V."/>
        </authorList>
    </citation>
    <scope>NUCLEOTIDE SEQUENCE [LARGE SCALE GENOMIC DNA]</scope>
    <source>
        <strain evidence="2 3">CBS 494.80</strain>
    </source>
</reference>
<keyword evidence="1" id="KW-1133">Transmembrane helix</keyword>
<name>A0ABR4BR24_9HELO</name>
<evidence type="ECO:0000256" key="1">
    <source>
        <dbReference type="SAM" id="Phobius"/>
    </source>
</evidence>
<sequence>MATKHHIPRKSIPYSEVRERDVGESFPLQPTDAKRLNTQQFWVDADGASGRYTAPGQQSEEIRPRNETEASLGSRIVQWVWDVGGLIISIAILVAIVIILRKYDGQVQPNWRFSFNLNSLVAILMTVLRTTMMEVVSDSMSQLKWNWFSSPRKLRHLEIFDEGSRGPWGSLKLLTRIHRLHPVLLGAVITILSLATGLFAQQAVISVPCVIEETGVSGQLSYRRFVSSMDVYRIGAGQWVLDYSTKAALIDAIANPTGNNSAITTSCPSGNCTFASYEGVTHSSIGLCTECVDITSSAAQSFSNNTSSRSGGVNFTLPNGLGISHNLAAGTGFSYIDVKWDSKLDFSTPTPGNSEVGSISVLQFTSSGCATTQKGTQFNRTCEPQSNLPNRSSSMNVLGVRCSYQACLKNYHSRIVAGSLEEEIISTTPALSSDPLGKSLASVNFTTAKLPCIIEGKSYGLSNISMLASTNMTFVFVSVNGQNVSLPEQCVYGMSGIFIKALNDFMSPEMTGNGIVSSNGGGINGMLSNPNFYSGNWWLASLYNRGNASFASINLTLENVATTFTNYMRIPRQSFLDEYGTPELIAAYAPSIVEGVVERTSICTQFNWPWLIFPASLILLTAALLCMTTFIRHYDNLHMPNWKASLLPLLFYGFGDSGNGMQADPAINDRSGSGSTHLLGRDELEIIADTTIVRFRRTANGAGFEETRSGIISER</sequence>
<gene>
    <name evidence="2" type="ORF">VTL71DRAFT_10213</name>
</gene>
<dbReference type="Proteomes" id="UP001595075">
    <property type="component" value="Unassembled WGS sequence"/>
</dbReference>
<protein>
    <submittedName>
        <fullName evidence="2">Uncharacterized protein</fullName>
    </submittedName>
</protein>
<keyword evidence="1" id="KW-0472">Membrane</keyword>
<evidence type="ECO:0000313" key="2">
    <source>
        <dbReference type="EMBL" id="KAL2059721.1"/>
    </source>
</evidence>